<keyword evidence="2" id="KW-1185">Reference proteome</keyword>
<comment type="caution">
    <text evidence="1">The sequence shown here is derived from an EMBL/GenBank/DDBJ whole genome shotgun (WGS) entry which is preliminary data.</text>
</comment>
<dbReference type="EMBL" id="JABEZX010000005">
    <property type="protein sequence ID" value="MBA0556503.1"/>
    <property type="molecule type" value="Genomic_DNA"/>
</dbReference>
<evidence type="ECO:0000313" key="2">
    <source>
        <dbReference type="Proteomes" id="UP000593572"/>
    </source>
</evidence>
<sequence>MNKIVDVFVLSIYELVISPKALGHINGAVSDLFDWLDKRV</sequence>
<dbReference type="AlphaFoldDB" id="A0A7J8LVU1"/>
<organism evidence="1 2">
    <name type="scientific">Gossypium lobatum</name>
    <dbReference type="NCBI Taxonomy" id="34289"/>
    <lineage>
        <taxon>Eukaryota</taxon>
        <taxon>Viridiplantae</taxon>
        <taxon>Streptophyta</taxon>
        <taxon>Embryophyta</taxon>
        <taxon>Tracheophyta</taxon>
        <taxon>Spermatophyta</taxon>
        <taxon>Magnoliopsida</taxon>
        <taxon>eudicotyledons</taxon>
        <taxon>Gunneridae</taxon>
        <taxon>Pentapetalae</taxon>
        <taxon>rosids</taxon>
        <taxon>malvids</taxon>
        <taxon>Malvales</taxon>
        <taxon>Malvaceae</taxon>
        <taxon>Malvoideae</taxon>
        <taxon>Gossypium</taxon>
    </lineage>
</organism>
<name>A0A7J8LVU1_9ROSI</name>
<dbReference type="Proteomes" id="UP000593572">
    <property type="component" value="Unassembled WGS sequence"/>
</dbReference>
<proteinExistence type="predicted"/>
<evidence type="ECO:0000313" key="1">
    <source>
        <dbReference type="EMBL" id="MBA0556503.1"/>
    </source>
</evidence>
<feature type="non-terminal residue" evidence="1">
    <location>
        <position position="40"/>
    </location>
</feature>
<gene>
    <name evidence="1" type="ORF">Golob_026597</name>
</gene>
<accession>A0A7J8LVU1</accession>
<protein>
    <submittedName>
        <fullName evidence="1">Uncharacterized protein</fullName>
    </submittedName>
</protein>
<reference evidence="1 2" key="1">
    <citation type="journal article" date="2019" name="Genome Biol. Evol.">
        <title>Insights into the evolution of the New World diploid cottons (Gossypium, subgenus Houzingenia) based on genome sequencing.</title>
        <authorList>
            <person name="Grover C.E."/>
            <person name="Arick M.A. 2nd"/>
            <person name="Thrash A."/>
            <person name="Conover J.L."/>
            <person name="Sanders W.S."/>
            <person name="Peterson D.G."/>
            <person name="Frelichowski J.E."/>
            <person name="Scheffler J.A."/>
            <person name="Scheffler B.E."/>
            <person name="Wendel J.F."/>
        </authorList>
    </citation>
    <scope>NUCLEOTIDE SEQUENCE [LARGE SCALE GENOMIC DNA]</scope>
    <source>
        <strain evidence="1">157</strain>
        <tissue evidence="1">Leaf</tissue>
    </source>
</reference>